<accession>A0A6A3HVT0</accession>
<keyword evidence="4" id="KW-0540">Nuclease</keyword>
<dbReference type="GO" id="GO:0004519">
    <property type="term" value="F:endonuclease activity"/>
    <property type="evidence" value="ECO:0007669"/>
    <property type="project" value="UniProtKB-KW"/>
</dbReference>
<evidence type="ECO:0000256" key="7">
    <source>
        <dbReference type="ARBA" id="ARBA00022801"/>
    </source>
</evidence>
<keyword evidence="7" id="KW-0378">Hydrolase</keyword>
<gene>
    <name evidence="10" type="ORF">PR002_g26169</name>
</gene>
<dbReference type="InterPro" id="IPR000477">
    <property type="entry name" value="RT_dom"/>
</dbReference>
<reference evidence="10 11" key="1">
    <citation type="submission" date="2018-09" db="EMBL/GenBank/DDBJ databases">
        <title>Genomic investigation of the strawberry pathogen Phytophthora fragariae indicates pathogenicity is determined by transcriptional variation in three key races.</title>
        <authorList>
            <person name="Adams T.M."/>
            <person name="Armitage A.D."/>
            <person name="Sobczyk M.K."/>
            <person name="Bates H.J."/>
            <person name="Dunwell J.M."/>
            <person name="Nellist C.F."/>
            <person name="Harrison R.J."/>
        </authorList>
    </citation>
    <scope>NUCLEOTIDE SEQUENCE [LARGE SCALE GENOMIC DNA]</scope>
    <source>
        <strain evidence="10 11">SCRP324</strain>
    </source>
</reference>
<dbReference type="PANTHER" id="PTHR33064">
    <property type="entry name" value="POL PROTEIN"/>
    <property type="match status" value="1"/>
</dbReference>
<dbReference type="InterPro" id="IPR041588">
    <property type="entry name" value="Integrase_H2C2"/>
</dbReference>
<evidence type="ECO:0000313" key="11">
    <source>
        <dbReference type="Proteomes" id="UP000435112"/>
    </source>
</evidence>
<dbReference type="InterPro" id="IPR051320">
    <property type="entry name" value="Viral_Replic_Matur_Polypro"/>
</dbReference>
<dbReference type="Gene3D" id="3.30.70.270">
    <property type="match status" value="2"/>
</dbReference>
<dbReference type="InterPro" id="IPR041373">
    <property type="entry name" value="RT_RNaseH"/>
</dbReference>
<dbReference type="GO" id="GO:0006508">
    <property type="term" value="P:proteolysis"/>
    <property type="evidence" value="ECO:0007669"/>
    <property type="project" value="UniProtKB-KW"/>
</dbReference>
<dbReference type="GO" id="GO:0004190">
    <property type="term" value="F:aspartic-type endopeptidase activity"/>
    <property type="evidence" value="ECO:0007669"/>
    <property type="project" value="UniProtKB-KW"/>
</dbReference>
<keyword evidence="1" id="KW-0645">Protease</keyword>
<protein>
    <recommendedName>
        <fullName evidence="9">Reverse transcriptase domain-containing protein</fullName>
    </recommendedName>
</protein>
<dbReference type="Proteomes" id="UP000435112">
    <property type="component" value="Unassembled WGS sequence"/>
</dbReference>
<organism evidence="10 11">
    <name type="scientific">Phytophthora rubi</name>
    <dbReference type="NCBI Taxonomy" id="129364"/>
    <lineage>
        <taxon>Eukaryota</taxon>
        <taxon>Sar</taxon>
        <taxon>Stramenopiles</taxon>
        <taxon>Oomycota</taxon>
        <taxon>Peronosporomycetes</taxon>
        <taxon>Peronosporales</taxon>
        <taxon>Peronosporaceae</taxon>
        <taxon>Phytophthora</taxon>
    </lineage>
</organism>
<evidence type="ECO:0000256" key="1">
    <source>
        <dbReference type="ARBA" id="ARBA00022670"/>
    </source>
</evidence>
<keyword evidence="3" id="KW-0548">Nucleotidyltransferase</keyword>
<evidence type="ECO:0000256" key="8">
    <source>
        <dbReference type="ARBA" id="ARBA00022918"/>
    </source>
</evidence>
<dbReference type="InterPro" id="IPR043502">
    <property type="entry name" value="DNA/RNA_pol_sf"/>
</dbReference>
<name>A0A6A3HVT0_9STRA</name>
<evidence type="ECO:0000256" key="6">
    <source>
        <dbReference type="ARBA" id="ARBA00022759"/>
    </source>
</evidence>
<evidence type="ECO:0000256" key="5">
    <source>
        <dbReference type="ARBA" id="ARBA00022750"/>
    </source>
</evidence>
<dbReference type="Pfam" id="PF17921">
    <property type="entry name" value="Integrase_H2C2"/>
    <property type="match status" value="1"/>
</dbReference>
<evidence type="ECO:0000259" key="9">
    <source>
        <dbReference type="PROSITE" id="PS50878"/>
    </source>
</evidence>
<dbReference type="GO" id="GO:0003964">
    <property type="term" value="F:RNA-directed DNA polymerase activity"/>
    <property type="evidence" value="ECO:0007669"/>
    <property type="project" value="UniProtKB-KW"/>
</dbReference>
<evidence type="ECO:0000313" key="10">
    <source>
        <dbReference type="EMBL" id="KAE8973557.1"/>
    </source>
</evidence>
<dbReference type="AlphaFoldDB" id="A0A6A3HVT0"/>
<proteinExistence type="predicted"/>
<evidence type="ECO:0000256" key="3">
    <source>
        <dbReference type="ARBA" id="ARBA00022695"/>
    </source>
</evidence>
<dbReference type="EMBL" id="QXFU01003673">
    <property type="protein sequence ID" value="KAE8973557.1"/>
    <property type="molecule type" value="Genomic_DNA"/>
</dbReference>
<dbReference type="PANTHER" id="PTHR33064:SF37">
    <property type="entry name" value="RIBONUCLEASE H"/>
    <property type="match status" value="1"/>
</dbReference>
<dbReference type="PROSITE" id="PS50878">
    <property type="entry name" value="RT_POL"/>
    <property type="match status" value="1"/>
</dbReference>
<keyword evidence="2" id="KW-0808">Transferase</keyword>
<dbReference type="Pfam" id="PF17917">
    <property type="entry name" value="RT_RNaseH"/>
    <property type="match status" value="1"/>
</dbReference>
<comment type="caution">
    <text evidence="10">The sequence shown here is derived from an EMBL/GenBank/DDBJ whole genome shotgun (WGS) entry which is preliminary data.</text>
</comment>
<dbReference type="SUPFAM" id="SSF56672">
    <property type="entry name" value="DNA/RNA polymerases"/>
    <property type="match status" value="1"/>
</dbReference>
<dbReference type="InterPro" id="IPR043128">
    <property type="entry name" value="Rev_trsase/Diguanyl_cyclase"/>
</dbReference>
<evidence type="ECO:0000256" key="4">
    <source>
        <dbReference type="ARBA" id="ARBA00022722"/>
    </source>
</evidence>
<evidence type="ECO:0000256" key="2">
    <source>
        <dbReference type="ARBA" id="ARBA00022679"/>
    </source>
</evidence>
<feature type="domain" description="Reverse transcriptase" evidence="9">
    <location>
        <begin position="1"/>
        <end position="65"/>
    </location>
</feature>
<keyword evidence="8" id="KW-0695">RNA-directed DNA polymerase</keyword>
<keyword evidence="6" id="KW-0255">Endonuclease</keyword>
<dbReference type="OrthoDB" id="104327at2759"/>
<keyword evidence="5" id="KW-0064">Aspartyl protease</keyword>
<sequence length="449" mass="50659">MREADLLYKNVLPWVDDLLMYADTIDEFLSVLDRVYSTLADNGLYLGLDKICLYTQNAKWCGRVITPDGVAYDPEKIQTLIDMAETDNAAALQQFLCAAGWMRNSLVDFARVAAPLQERLQEALAGSKRTKQAAARIPISFTDAERTCFTQVKELLSNSATLVLHDDSDEICVFTDASDLGWSIILTIVSNWDTVKDITAQDHQLVHCMSGTFKGASQHWGVTEKEAYPIITAATDLDYLLIRSKGFRLYSDHRNLIFLFAPSEEIKTHVRGKLQRWSLKLTELRYTIEHISGEDNVWADMVSRWAGAVPPASDTIIKRWQLVEAPEPQQLRPLGPDSEWPDAQDIVSAQNSSKLPRPSQLTQDSEGGWRDAKNRFWIPPDADVLLVRLMVISHCGTMGHRGVKVMINHLQEHFFIENLESKARDFSARCLLCCHVKGGNIIPRPWGET</sequence>